<feature type="transmembrane region" description="Helical" evidence="1">
    <location>
        <begin position="82"/>
        <end position="100"/>
    </location>
</feature>
<feature type="transmembrane region" description="Helical" evidence="1">
    <location>
        <begin position="49"/>
        <end position="70"/>
    </location>
</feature>
<feature type="transmembrane region" description="Helical" evidence="1">
    <location>
        <begin position="419"/>
        <end position="445"/>
    </location>
</feature>
<evidence type="ECO:0000256" key="1">
    <source>
        <dbReference type="SAM" id="Phobius"/>
    </source>
</evidence>
<keyword evidence="1" id="KW-0472">Membrane</keyword>
<dbReference type="Proteomes" id="UP000070409">
    <property type="component" value="Unassembled WGS sequence"/>
</dbReference>
<dbReference type="InterPro" id="IPR021450">
    <property type="entry name" value="DUF3100"/>
</dbReference>
<name>A0A137YZ80_9ACTN</name>
<reference evidence="2 3" key="1">
    <citation type="submission" date="2016-02" db="EMBL/GenBank/DDBJ databases">
        <authorList>
            <person name="Teng J.L."/>
            <person name="Tang Y."/>
            <person name="Huang Y."/>
            <person name="Guo F."/>
            <person name="Wei W."/>
            <person name="Chen J.H."/>
            <person name="Wong S.Y."/>
            <person name="Lau S.K."/>
            <person name="Woo P.C."/>
        </authorList>
    </citation>
    <scope>NUCLEOTIDE SEQUENCE [LARGE SCALE GENOMIC DNA]</scope>
    <source>
        <strain evidence="2 3">JCM 13375</strain>
    </source>
</reference>
<evidence type="ECO:0000313" key="2">
    <source>
        <dbReference type="EMBL" id="KXO91255.1"/>
    </source>
</evidence>
<feature type="transmembrane region" description="Helical" evidence="1">
    <location>
        <begin position="174"/>
        <end position="196"/>
    </location>
</feature>
<feature type="transmembrane region" description="Helical" evidence="1">
    <location>
        <begin position="203"/>
        <end position="223"/>
    </location>
</feature>
<protein>
    <recommendedName>
        <fullName evidence="4">DUF3100 domain-containing protein</fullName>
    </recommendedName>
</protein>
<feature type="transmembrane region" description="Helical" evidence="1">
    <location>
        <begin position="243"/>
        <end position="261"/>
    </location>
</feature>
<feature type="transmembrane region" description="Helical" evidence="1">
    <location>
        <begin position="387"/>
        <end position="407"/>
    </location>
</feature>
<gene>
    <name evidence="2" type="ORF">AXK61_06770</name>
</gene>
<feature type="transmembrane region" description="Helical" evidence="1">
    <location>
        <begin position="112"/>
        <end position="135"/>
    </location>
</feature>
<evidence type="ECO:0000313" key="3">
    <source>
        <dbReference type="Proteomes" id="UP000070409"/>
    </source>
</evidence>
<dbReference type="Pfam" id="PF11299">
    <property type="entry name" value="DUF3100"/>
    <property type="match status" value="1"/>
</dbReference>
<evidence type="ECO:0008006" key="4">
    <source>
        <dbReference type="Google" id="ProtNLM"/>
    </source>
</evidence>
<dbReference type="RefSeq" id="WP_068746596.1">
    <property type="nucleotide sequence ID" value="NZ_LSRE01000044.1"/>
</dbReference>
<keyword evidence="1" id="KW-0812">Transmembrane</keyword>
<keyword evidence="3" id="KW-1185">Reference proteome</keyword>
<feature type="transmembrane region" description="Helical" evidence="1">
    <location>
        <begin position="332"/>
        <end position="350"/>
    </location>
</feature>
<proteinExistence type="predicted"/>
<keyword evidence="1" id="KW-1133">Transmembrane helix</keyword>
<dbReference type="EMBL" id="LSRE01000044">
    <property type="protein sequence ID" value="KXO91255.1"/>
    <property type="molecule type" value="Genomic_DNA"/>
</dbReference>
<sequence length="446" mass="46592">MAPSTTATDTVASRFTPRDLWLPALTALLVTAVFQFLGPWTVSLGFAKLTVYPMVWGLLAGAVISAQRFVPFTPRMWKVADRLMATAVAMLVTLLGFTIGPNLPTLAKAGPALLLQEVGHLFGTIALALPIAVLLRMGRATVGATFAIDREASFAIVGGKYGTDSEEYRGVMSMYVFGTMFGAIVIALAASTVTSLNLFDPQALAMGVGVGSTSMMAAGLAAITSAHPEMADQVKALATTSNMITMILGTYVGVWIALPLADKVYKLLTRKHPVHAAKVASEVTAAATASARIQAESEDVPVTVSLPVGMGIVAGLGVVTATIAAGRFDPQIIVGYVLVVVVALLAIGLGRVCRDRIPMIIWASLIGTALSSPWSPVQHAVLKAGTSINFLSLCCVVLTLGGLAMAQNIPALRRIGWRIVPVGTVAIIASFLLATVIAEFALGLWH</sequence>
<organism evidence="2 3">
    <name type="scientific">Tsukamurella pseudospumae</name>
    <dbReference type="NCBI Taxonomy" id="239498"/>
    <lineage>
        <taxon>Bacteria</taxon>
        <taxon>Bacillati</taxon>
        <taxon>Actinomycetota</taxon>
        <taxon>Actinomycetes</taxon>
        <taxon>Mycobacteriales</taxon>
        <taxon>Tsukamurellaceae</taxon>
        <taxon>Tsukamurella</taxon>
    </lineage>
</organism>
<feature type="transmembrane region" description="Helical" evidence="1">
    <location>
        <begin position="302"/>
        <end position="326"/>
    </location>
</feature>
<feature type="transmembrane region" description="Helical" evidence="1">
    <location>
        <begin position="20"/>
        <end position="37"/>
    </location>
</feature>
<accession>A0A137YZ80</accession>
<comment type="caution">
    <text evidence="2">The sequence shown here is derived from an EMBL/GenBank/DDBJ whole genome shotgun (WGS) entry which is preliminary data.</text>
</comment>